<feature type="compositionally biased region" description="Polar residues" evidence="2">
    <location>
        <begin position="26"/>
        <end position="35"/>
    </location>
</feature>
<keyword evidence="5" id="KW-1185">Reference proteome</keyword>
<dbReference type="PROSITE" id="PS00383">
    <property type="entry name" value="TYR_PHOSPHATASE_1"/>
    <property type="match status" value="1"/>
</dbReference>
<proteinExistence type="inferred from homology"/>
<dbReference type="InterPro" id="IPR000387">
    <property type="entry name" value="Tyr_Pase_dom"/>
</dbReference>
<dbReference type="PANTHER" id="PTHR31126">
    <property type="entry name" value="TYROSINE-PROTEIN PHOSPHATASE"/>
    <property type="match status" value="1"/>
</dbReference>
<accession>A0ABR4UGW9</accession>
<sequence length="206" mass="23208">MKKVIFIILGLSTLACNSENYDDSVPVSSSYTSRNSELETVSKDSRPQKWAKKVTGSPFDNLYKVNDDIYRSEQPDSDGYNYLQQKNVASILNLRSGHTDNVGGTNYTGSLYNVPMVASSVSDVEIIKALRIIRTAPKPIDIHCQHGSDRTGVTLAMYRIVFQNWSKQDATQEMKEGGYNFHPQYTNLVNYIANVDVDYIKTKVFN</sequence>
<dbReference type="PANTHER" id="PTHR31126:SF72">
    <property type="entry name" value="DUAL SPECIFICITY PROTEIN PHOSPHATASE TPBA"/>
    <property type="match status" value="1"/>
</dbReference>
<evidence type="ECO:0000256" key="2">
    <source>
        <dbReference type="SAM" id="MobiDB-lite"/>
    </source>
</evidence>
<evidence type="ECO:0000259" key="3">
    <source>
        <dbReference type="PROSITE" id="PS50056"/>
    </source>
</evidence>
<dbReference type="RefSeq" id="WP_034749908.1">
    <property type="nucleotide sequence ID" value="NZ_JPRI01000011.1"/>
</dbReference>
<comment type="similarity">
    <text evidence="1">Belongs to the protein-tyrosine phosphatase family.</text>
</comment>
<comment type="caution">
    <text evidence="4">The sequence shown here is derived from an EMBL/GenBank/DDBJ whole genome shotgun (WGS) entry which is preliminary data.</text>
</comment>
<organism evidence="4 5">
    <name type="scientific">Chryseobacterium vrystaatense</name>
    <dbReference type="NCBI Taxonomy" id="307480"/>
    <lineage>
        <taxon>Bacteria</taxon>
        <taxon>Pseudomonadati</taxon>
        <taxon>Bacteroidota</taxon>
        <taxon>Flavobacteriia</taxon>
        <taxon>Flavobacteriales</taxon>
        <taxon>Weeksellaceae</taxon>
        <taxon>Chryseobacterium group</taxon>
        <taxon>Chryseobacterium</taxon>
    </lineage>
</organism>
<dbReference type="InterPro" id="IPR016130">
    <property type="entry name" value="Tyr_Pase_AS"/>
</dbReference>
<feature type="domain" description="Tyrosine specific protein phosphatases" evidence="3">
    <location>
        <begin position="124"/>
        <end position="176"/>
    </location>
</feature>
<dbReference type="PROSITE" id="PS51257">
    <property type="entry name" value="PROKAR_LIPOPROTEIN"/>
    <property type="match status" value="1"/>
</dbReference>
<dbReference type="PROSITE" id="PS50056">
    <property type="entry name" value="TYR_PHOSPHATASE_2"/>
    <property type="match status" value="1"/>
</dbReference>
<protein>
    <submittedName>
        <fullName evidence="4">Protein tyrosine phosphatase</fullName>
    </submittedName>
</protein>
<name>A0ABR4UGW9_9FLAO</name>
<evidence type="ECO:0000313" key="4">
    <source>
        <dbReference type="EMBL" id="KFF23814.1"/>
    </source>
</evidence>
<dbReference type="SUPFAM" id="SSF52799">
    <property type="entry name" value="(Phosphotyrosine protein) phosphatases II"/>
    <property type="match status" value="1"/>
</dbReference>
<gene>
    <name evidence="4" type="ORF">IW16_23270</name>
</gene>
<dbReference type="InterPro" id="IPR029021">
    <property type="entry name" value="Prot-tyrosine_phosphatase-like"/>
</dbReference>
<evidence type="ECO:0000313" key="5">
    <source>
        <dbReference type="Proteomes" id="UP000028719"/>
    </source>
</evidence>
<dbReference type="Gene3D" id="3.90.190.10">
    <property type="entry name" value="Protein tyrosine phosphatase superfamily"/>
    <property type="match status" value="1"/>
</dbReference>
<evidence type="ECO:0000256" key="1">
    <source>
        <dbReference type="ARBA" id="ARBA00009580"/>
    </source>
</evidence>
<dbReference type="Proteomes" id="UP000028719">
    <property type="component" value="Unassembled WGS sequence"/>
</dbReference>
<dbReference type="EMBL" id="JPRI01000011">
    <property type="protein sequence ID" value="KFF23814.1"/>
    <property type="molecule type" value="Genomic_DNA"/>
</dbReference>
<reference evidence="4 5" key="1">
    <citation type="submission" date="2014-07" db="EMBL/GenBank/DDBJ databases">
        <title>Genome of Chryseobacterium vrystaatense LMG 22846.</title>
        <authorList>
            <person name="Pipes S.E."/>
            <person name="Stropko S.J."/>
            <person name="Newman J.D."/>
        </authorList>
    </citation>
    <scope>NUCLEOTIDE SEQUENCE [LARGE SCALE GENOMIC DNA]</scope>
    <source>
        <strain evidence="4 5">LMG 22846</strain>
    </source>
</reference>
<dbReference type="Pfam" id="PF22785">
    <property type="entry name" value="Tc-R-P"/>
    <property type="match status" value="1"/>
</dbReference>
<feature type="region of interest" description="Disordered" evidence="2">
    <location>
        <begin position="23"/>
        <end position="44"/>
    </location>
</feature>